<evidence type="ECO:0000313" key="3">
    <source>
        <dbReference type="Proteomes" id="UP000001064"/>
    </source>
</evidence>
<evidence type="ECO:0000259" key="1">
    <source>
        <dbReference type="Pfam" id="PF00582"/>
    </source>
</evidence>
<dbReference type="InterPro" id="IPR006015">
    <property type="entry name" value="Universal_stress_UspA"/>
</dbReference>
<proteinExistence type="predicted"/>
<dbReference type="PANTHER" id="PTHR31964:SF113">
    <property type="entry name" value="USPA DOMAIN-CONTAINING PROTEIN"/>
    <property type="match status" value="1"/>
</dbReference>
<dbReference type="InterPro" id="IPR006016">
    <property type="entry name" value="UspA"/>
</dbReference>
<gene>
    <name evidence="2" type="ORF">DICPUDRAFT_46791</name>
</gene>
<dbReference type="EMBL" id="GL871010">
    <property type="protein sequence ID" value="EGC37027.1"/>
    <property type="molecule type" value="Genomic_DNA"/>
</dbReference>
<keyword evidence="3" id="KW-1185">Reference proteome</keyword>
<dbReference type="STRING" id="5786.F0ZGA4"/>
<reference evidence="3" key="1">
    <citation type="journal article" date="2011" name="Genome Biol.">
        <title>Comparative genomics of the social amoebae Dictyostelium discoideum and Dictyostelium purpureum.</title>
        <authorList>
            <consortium name="US DOE Joint Genome Institute (JGI-PGF)"/>
            <person name="Sucgang R."/>
            <person name="Kuo A."/>
            <person name="Tian X."/>
            <person name="Salerno W."/>
            <person name="Parikh A."/>
            <person name="Feasley C.L."/>
            <person name="Dalin E."/>
            <person name="Tu H."/>
            <person name="Huang E."/>
            <person name="Barry K."/>
            <person name="Lindquist E."/>
            <person name="Shapiro H."/>
            <person name="Bruce D."/>
            <person name="Schmutz J."/>
            <person name="Salamov A."/>
            <person name="Fey P."/>
            <person name="Gaudet P."/>
            <person name="Anjard C."/>
            <person name="Babu M.M."/>
            <person name="Basu S."/>
            <person name="Bushmanova Y."/>
            <person name="van der Wel H."/>
            <person name="Katoh-Kurasawa M."/>
            <person name="Dinh C."/>
            <person name="Coutinho P.M."/>
            <person name="Saito T."/>
            <person name="Elias M."/>
            <person name="Schaap P."/>
            <person name="Kay R.R."/>
            <person name="Henrissat B."/>
            <person name="Eichinger L."/>
            <person name="Rivero F."/>
            <person name="Putnam N.H."/>
            <person name="West C.M."/>
            <person name="Loomis W.F."/>
            <person name="Chisholm R.L."/>
            <person name="Shaulsky G."/>
            <person name="Strassmann J.E."/>
            <person name="Queller D.C."/>
            <person name="Kuspa A."/>
            <person name="Grigoriev I.V."/>
        </authorList>
    </citation>
    <scope>NUCLEOTIDE SEQUENCE [LARGE SCALE GENOMIC DNA]</scope>
    <source>
        <strain evidence="3">QSDP1</strain>
    </source>
</reference>
<accession>F0ZGA4</accession>
<dbReference type="OrthoDB" id="843225at2759"/>
<sequence length="143" mass="16069">MRFLIALDGSAGAHKAFIRAVSLYKDTDTIVAVVVMDMMHFVMSNQKSDMTLISNMKEEMLKNGQELIKKYEDLAKNDYCIENFEGICVEGNPRDVIVKTVEDKSIDILCLGRVGLLNTENITMGSTSNYCIRNCKCDVLVCR</sequence>
<dbReference type="Proteomes" id="UP000001064">
    <property type="component" value="Unassembled WGS sequence"/>
</dbReference>
<dbReference type="CDD" id="cd23659">
    <property type="entry name" value="USP_At3g01520-like"/>
    <property type="match status" value="1"/>
</dbReference>
<protein>
    <recommendedName>
        <fullName evidence="1">UspA domain-containing protein</fullName>
    </recommendedName>
</protein>
<dbReference type="eggNOG" id="ENOG502RHHZ">
    <property type="taxonomic scope" value="Eukaryota"/>
</dbReference>
<dbReference type="GeneID" id="10503849"/>
<dbReference type="Pfam" id="PF00582">
    <property type="entry name" value="Usp"/>
    <property type="match status" value="1"/>
</dbReference>
<dbReference type="VEuPathDB" id="AmoebaDB:DICPUDRAFT_46791"/>
<dbReference type="SUPFAM" id="SSF52402">
    <property type="entry name" value="Adenine nucleotide alpha hydrolases-like"/>
    <property type="match status" value="1"/>
</dbReference>
<dbReference type="InterPro" id="IPR014729">
    <property type="entry name" value="Rossmann-like_a/b/a_fold"/>
</dbReference>
<dbReference type="InParanoid" id="F0ZGA4"/>
<dbReference type="RefSeq" id="XP_003286455.1">
    <property type="nucleotide sequence ID" value="XM_003286407.1"/>
</dbReference>
<organism evidence="2 3">
    <name type="scientific">Dictyostelium purpureum</name>
    <name type="common">Slime mold</name>
    <dbReference type="NCBI Taxonomy" id="5786"/>
    <lineage>
        <taxon>Eukaryota</taxon>
        <taxon>Amoebozoa</taxon>
        <taxon>Evosea</taxon>
        <taxon>Eumycetozoa</taxon>
        <taxon>Dictyostelia</taxon>
        <taxon>Dictyosteliales</taxon>
        <taxon>Dictyosteliaceae</taxon>
        <taxon>Dictyostelium</taxon>
    </lineage>
</organism>
<name>F0ZGA4_DICPU</name>
<dbReference type="PRINTS" id="PR01438">
    <property type="entry name" value="UNVRSLSTRESS"/>
</dbReference>
<dbReference type="OMA" id="TSNYCIR"/>
<dbReference type="AlphaFoldDB" id="F0ZGA4"/>
<dbReference type="KEGG" id="dpp:DICPUDRAFT_46791"/>
<feature type="domain" description="UspA" evidence="1">
    <location>
        <begin position="2"/>
        <end position="143"/>
    </location>
</feature>
<evidence type="ECO:0000313" key="2">
    <source>
        <dbReference type="EMBL" id="EGC37027.1"/>
    </source>
</evidence>
<dbReference type="PANTHER" id="PTHR31964">
    <property type="entry name" value="ADENINE NUCLEOTIDE ALPHA HYDROLASES-LIKE SUPERFAMILY PROTEIN"/>
    <property type="match status" value="1"/>
</dbReference>
<dbReference type="Gene3D" id="3.40.50.620">
    <property type="entry name" value="HUPs"/>
    <property type="match status" value="1"/>
</dbReference>